<dbReference type="OrthoDB" id="320761at2"/>
<keyword evidence="4" id="KW-1185">Reference proteome</keyword>
<sequence>MKKQLLALTACSLVLAGCSNSDTPKTTEAAPTTSHSIPVPKTSVENKTPLADTDVGFLGLQAPEGAVDIHRHSFNEYDPSVIEAFPHLRQYEPEIHRWMGNYPHVTYEQILEKVRTTLGEDRAFGEINGMKYAEITSIPNPLLLQTEDGQQMKEHQLCWEEQIGEGAYRSLTIFIREFQYPEMPISGVEYYYATPFGSDCNTLAKDDFDTLSQGG</sequence>
<dbReference type="RefSeq" id="WP_047262467.1">
    <property type="nucleotide sequence ID" value="NZ_CP011542.1"/>
</dbReference>
<feature type="region of interest" description="Disordered" evidence="1">
    <location>
        <begin position="22"/>
        <end position="46"/>
    </location>
</feature>
<protein>
    <recommendedName>
        <fullName evidence="5">Lipoprotein</fullName>
    </recommendedName>
</protein>
<organism evidence="3 4">
    <name type="scientific">Corynebacterium mustelae</name>
    <dbReference type="NCBI Taxonomy" id="571915"/>
    <lineage>
        <taxon>Bacteria</taxon>
        <taxon>Bacillati</taxon>
        <taxon>Actinomycetota</taxon>
        <taxon>Actinomycetes</taxon>
        <taxon>Mycobacteriales</taxon>
        <taxon>Corynebacteriaceae</taxon>
        <taxon>Corynebacterium</taxon>
    </lineage>
</organism>
<dbReference type="AlphaFoldDB" id="A0A0G3GZ54"/>
<feature type="compositionally biased region" description="Polar residues" evidence="1">
    <location>
        <begin position="22"/>
        <end position="36"/>
    </location>
</feature>
<name>A0A0G3GZ54_9CORY</name>
<dbReference type="EMBL" id="CP011542">
    <property type="protein sequence ID" value="AKK06441.1"/>
    <property type="molecule type" value="Genomic_DNA"/>
</dbReference>
<feature type="signal peptide" evidence="2">
    <location>
        <begin position="1"/>
        <end position="21"/>
    </location>
</feature>
<evidence type="ECO:0000256" key="2">
    <source>
        <dbReference type="SAM" id="SignalP"/>
    </source>
</evidence>
<reference evidence="3 4" key="1">
    <citation type="journal article" date="2015" name="Genome Announc.">
        <title>Complete Genome Sequence of the Type Strain Corynebacterium mustelae DSM 45274, Isolated from Various Tissues of a Male Ferret with Lethal Sepsis.</title>
        <authorList>
            <person name="Ruckert C."/>
            <person name="Eimer J."/>
            <person name="Winkler A."/>
            <person name="Tauch A."/>
        </authorList>
    </citation>
    <scope>NUCLEOTIDE SEQUENCE [LARGE SCALE GENOMIC DNA]</scope>
    <source>
        <strain evidence="3 4">DSM 45274</strain>
    </source>
</reference>
<feature type="chain" id="PRO_5038813910" description="Lipoprotein" evidence="2">
    <location>
        <begin position="22"/>
        <end position="215"/>
    </location>
</feature>
<evidence type="ECO:0000256" key="1">
    <source>
        <dbReference type="SAM" id="MobiDB-lite"/>
    </source>
</evidence>
<reference evidence="4" key="2">
    <citation type="submission" date="2015-05" db="EMBL/GenBank/DDBJ databases">
        <title>Complete genome sequence of Corynebacterium mustelae DSM 45274, isolated from various tissues of a male ferret with lethal sepsis.</title>
        <authorList>
            <person name="Ruckert C."/>
            <person name="Albersmeier A."/>
            <person name="Winkler A."/>
            <person name="Tauch A."/>
        </authorList>
    </citation>
    <scope>NUCLEOTIDE SEQUENCE [LARGE SCALE GENOMIC DNA]</scope>
    <source>
        <strain evidence="4">DSM 45274</strain>
    </source>
</reference>
<dbReference type="KEGG" id="cmv:CMUST_10625"/>
<evidence type="ECO:0000313" key="3">
    <source>
        <dbReference type="EMBL" id="AKK06441.1"/>
    </source>
</evidence>
<keyword evidence="2" id="KW-0732">Signal</keyword>
<dbReference type="Proteomes" id="UP000035199">
    <property type="component" value="Chromosome"/>
</dbReference>
<dbReference type="PROSITE" id="PS51257">
    <property type="entry name" value="PROKAR_LIPOPROTEIN"/>
    <property type="match status" value="1"/>
</dbReference>
<gene>
    <name evidence="3" type="ORF">CMUST_10625</name>
</gene>
<evidence type="ECO:0000313" key="4">
    <source>
        <dbReference type="Proteomes" id="UP000035199"/>
    </source>
</evidence>
<dbReference type="PATRIC" id="fig|571915.4.peg.2260"/>
<evidence type="ECO:0008006" key="5">
    <source>
        <dbReference type="Google" id="ProtNLM"/>
    </source>
</evidence>
<accession>A0A0G3GZ54</accession>
<proteinExistence type="predicted"/>